<name>A0A9D2FS07_9FIRM</name>
<evidence type="ECO:0000256" key="3">
    <source>
        <dbReference type="ARBA" id="ARBA00022448"/>
    </source>
</evidence>
<sequence>MRRKKIAAVGLSMAAIMAAAGVMSGCSLGSENNGKIQIEMIQYKMEAVGVFEELEEKFNATHDDIELKIDSPNDATTIMKTRFIREDYPDIIGIGGDMNYSNFLDAGLLMDISDYDGLEDVKQVYLDIDKELEFVPMDGVYAMPYAANAAGVLYNKDIFDEYGWEIPTTWDELISLCEDIQAAGLQPFYFGFRDTWTCLAPWNAISVDLAPSDVCAQVNRGETTFTENYREVAEKTRALLDYAQDDPFAYNYNDACTAFANGESVMYPIGSYAVPQIQSVNPDINIDSFVMPAGETEEENILNSGNDLQFSVMAECENKEAAYEVLRFLQEDENVQLYLDDQNAVPCKEGDFELAPMLDGMKTYIEEGKMADYQDHHYPSEMAVDAMIQTYLLDTGDNATDTFLKRFDTEWERYNRDIIRKVQEYQEQNPDAE</sequence>
<comment type="caution">
    <text evidence="6">The sequence shown here is derived from an EMBL/GenBank/DDBJ whole genome shotgun (WGS) entry which is preliminary data.</text>
</comment>
<dbReference type="InterPro" id="IPR006059">
    <property type="entry name" value="SBP"/>
</dbReference>
<accession>A0A9D2FS07</accession>
<evidence type="ECO:0000256" key="2">
    <source>
        <dbReference type="ARBA" id="ARBA00008520"/>
    </source>
</evidence>
<organism evidence="6 7">
    <name type="scientific">Candidatus Blautia pullicola</name>
    <dbReference type="NCBI Taxonomy" id="2838498"/>
    <lineage>
        <taxon>Bacteria</taxon>
        <taxon>Bacillati</taxon>
        <taxon>Bacillota</taxon>
        <taxon>Clostridia</taxon>
        <taxon>Lachnospirales</taxon>
        <taxon>Lachnospiraceae</taxon>
        <taxon>Blautia</taxon>
    </lineage>
</organism>
<reference evidence="6" key="1">
    <citation type="journal article" date="2021" name="PeerJ">
        <title>Extensive microbial diversity within the chicken gut microbiome revealed by metagenomics and culture.</title>
        <authorList>
            <person name="Gilroy R."/>
            <person name="Ravi A."/>
            <person name="Getino M."/>
            <person name="Pursley I."/>
            <person name="Horton D.L."/>
            <person name="Alikhan N.F."/>
            <person name="Baker D."/>
            <person name="Gharbi K."/>
            <person name="Hall N."/>
            <person name="Watson M."/>
            <person name="Adriaenssens E.M."/>
            <person name="Foster-Nyarko E."/>
            <person name="Jarju S."/>
            <person name="Secka A."/>
            <person name="Antonio M."/>
            <person name="Oren A."/>
            <person name="Chaudhuri R.R."/>
            <person name="La Ragione R."/>
            <person name="Hildebrand F."/>
            <person name="Pallen M.J."/>
        </authorList>
    </citation>
    <scope>NUCLEOTIDE SEQUENCE</scope>
    <source>
        <strain evidence="6">1068</strain>
    </source>
</reference>
<dbReference type="PROSITE" id="PS51257">
    <property type="entry name" value="PROKAR_LIPOPROTEIN"/>
    <property type="match status" value="1"/>
</dbReference>
<dbReference type="Gene3D" id="3.40.190.10">
    <property type="entry name" value="Periplasmic binding protein-like II"/>
    <property type="match status" value="2"/>
</dbReference>
<reference evidence="6" key="2">
    <citation type="submission" date="2021-04" db="EMBL/GenBank/DDBJ databases">
        <authorList>
            <person name="Gilroy R."/>
        </authorList>
    </citation>
    <scope>NUCLEOTIDE SEQUENCE</scope>
    <source>
        <strain evidence="6">1068</strain>
    </source>
</reference>
<evidence type="ECO:0000313" key="7">
    <source>
        <dbReference type="Proteomes" id="UP000824056"/>
    </source>
</evidence>
<dbReference type="InterPro" id="IPR050490">
    <property type="entry name" value="Bact_solute-bd_prot1"/>
</dbReference>
<dbReference type="SUPFAM" id="SSF53850">
    <property type="entry name" value="Periplasmic binding protein-like II"/>
    <property type="match status" value="1"/>
</dbReference>
<keyword evidence="3" id="KW-0813">Transport</keyword>
<dbReference type="Pfam" id="PF01547">
    <property type="entry name" value="SBP_bac_1"/>
    <property type="match status" value="1"/>
</dbReference>
<dbReference type="PANTHER" id="PTHR43649">
    <property type="entry name" value="ARABINOSE-BINDING PROTEIN-RELATED"/>
    <property type="match status" value="1"/>
</dbReference>
<dbReference type="AlphaFoldDB" id="A0A9D2FS07"/>
<comment type="similarity">
    <text evidence="2">Belongs to the bacterial solute-binding protein 1 family.</text>
</comment>
<dbReference type="Proteomes" id="UP000824056">
    <property type="component" value="Unassembled WGS sequence"/>
</dbReference>
<dbReference type="PANTHER" id="PTHR43649:SF31">
    <property type="entry name" value="SN-GLYCEROL-3-PHOSPHATE-BINDING PERIPLASMIC PROTEIN UGPB"/>
    <property type="match status" value="1"/>
</dbReference>
<evidence type="ECO:0000256" key="5">
    <source>
        <dbReference type="SAM" id="SignalP"/>
    </source>
</evidence>
<gene>
    <name evidence="6" type="ORF">H9809_10905</name>
</gene>
<feature type="signal peptide" evidence="5">
    <location>
        <begin position="1"/>
        <end position="20"/>
    </location>
</feature>
<feature type="chain" id="PRO_5038493638" evidence="5">
    <location>
        <begin position="21"/>
        <end position="433"/>
    </location>
</feature>
<dbReference type="GO" id="GO:0030313">
    <property type="term" value="C:cell envelope"/>
    <property type="evidence" value="ECO:0007669"/>
    <property type="project" value="UniProtKB-SubCell"/>
</dbReference>
<protein>
    <submittedName>
        <fullName evidence="6">Extracellular solute-binding protein</fullName>
    </submittedName>
</protein>
<proteinExistence type="inferred from homology"/>
<evidence type="ECO:0000256" key="1">
    <source>
        <dbReference type="ARBA" id="ARBA00004196"/>
    </source>
</evidence>
<evidence type="ECO:0000256" key="4">
    <source>
        <dbReference type="ARBA" id="ARBA00022729"/>
    </source>
</evidence>
<keyword evidence="4 5" id="KW-0732">Signal</keyword>
<comment type="subcellular location">
    <subcellularLocation>
        <location evidence="1">Cell envelope</location>
    </subcellularLocation>
</comment>
<evidence type="ECO:0000313" key="6">
    <source>
        <dbReference type="EMBL" id="HIZ66388.1"/>
    </source>
</evidence>
<dbReference type="EMBL" id="DXBG01000257">
    <property type="protein sequence ID" value="HIZ66388.1"/>
    <property type="molecule type" value="Genomic_DNA"/>
</dbReference>